<dbReference type="CDD" id="cd01335">
    <property type="entry name" value="Radical_SAM"/>
    <property type="match status" value="1"/>
</dbReference>
<keyword evidence="5" id="KW-0411">Iron-sulfur</keyword>
<name>A0ABU9L5L4_9FLAO</name>
<dbReference type="InterPro" id="IPR013785">
    <property type="entry name" value="Aldolase_TIM"/>
</dbReference>
<dbReference type="SFLD" id="SFLDG01067">
    <property type="entry name" value="SPASM/twitch_domain_containing"/>
    <property type="match status" value="1"/>
</dbReference>
<dbReference type="Proteomes" id="UP001474120">
    <property type="component" value="Unassembled WGS sequence"/>
</dbReference>
<keyword evidence="8" id="KW-1185">Reference proteome</keyword>
<dbReference type="InterPro" id="IPR050377">
    <property type="entry name" value="Radical_SAM_PqqE_MftC-like"/>
</dbReference>
<dbReference type="SFLD" id="SFLDS00029">
    <property type="entry name" value="Radical_SAM"/>
    <property type="match status" value="1"/>
</dbReference>
<keyword evidence="2" id="KW-0949">S-adenosyl-L-methionine</keyword>
<sequence>MRIMEAQNLAANSEIDQLPQPSPIIVNKASLRTLKRKVFLQLFRILNQKTRNPIKSMLLLDQFKKKYQSIFGETMLSKASKVDNRFYFRLGSPGFPSTASKRVHQNEISRLLSPGSNYGLRTLFIAITKQCPLDCEHCFEWDNLNKMDQLSTSDIIRIVHEYQNYGTTQIMFSGGEPMMRKNDLYKILDKALPGTDFWIITSGLGLTLETAQVLKKHGLTGVMVSLDHHKAEKHNQFRGNKNAYKWATEAVMNSNKAGLVTTLSLCAAREFVNEGNFSGYMNLAKDLGVTFVQILEPRAAGRYKGLDVKLGDKELEILDHIYLTYNSSSKFREYPIVNSLGYHQRKVGCFGGGNRFFYIDTDGDAHICPYCTEKTVSVLQNTPEEVIGKMAEKSCHVFEKSVV</sequence>
<evidence type="ECO:0000313" key="7">
    <source>
        <dbReference type="EMBL" id="MEL4457215.1"/>
    </source>
</evidence>
<feature type="domain" description="Radical SAM core" evidence="6">
    <location>
        <begin position="117"/>
        <end position="326"/>
    </location>
</feature>
<dbReference type="SUPFAM" id="SSF102114">
    <property type="entry name" value="Radical SAM enzymes"/>
    <property type="match status" value="1"/>
</dbReference>
<accession>A0ABU9L5L4</accession>
<organism evidence="7 8">
    <name type="scientific">Lutimonas vermicola</name>
    <dbReference type="NCBI Taxonomy" id="414288"/>
    <lineage>
        <taxon>Bacteria</taxon>
        <taxon>Pseudomonadati</taxon>
        <taxon>Bacteroidota</taxon>
        <taxon>Flavobacteriia</taxon>
        <taxon>Flavobacteriales</taxon>
        <taxon>Flavobacteriaceae</taxon>
        <taxon>Lutimonas</taxon>
    </lineage>
</organism>
<dbReference type="InterPro" id="IPR058240">
    <property type="entry name" value="rSAM_sf"/>
</dbReference>
<dbReference type="PROSITE" id="PS51918">
    <property type="entry name" value="RADICAL_SAM"/>
    <property type="match status" value="1"/>
</dbReference>
<evidence type="ECO:0000259" key="6">
    <source>
        <dbReference type="PROSITE" id="PS51918"/>
    </source>
</evidence>
<dbReference type="InterPro" id="IPR007197">
    <property type="entry name" value="rSAM"/>
</dbReference>
<evidence type="ECO:0000313" key="8">
    <source>
        <dbReference type="Proteomes" id="UP001474120"/>
    </source>
</evidence>
<keyword evidence="3" id="KW-0479">Metal-binding</keyword>
<protein>
    <submittedName>
        <fullName evidence="7">Radical SAM protein</fullName>
    </submittedName>
</protein>
<dbReference type="PANTHER" id="PTHR11228:SF7">
    <property type="entry name" value="PQQA PEPTIDE CYCLASE"/>
    <property type="match status" value="1"/>
</dbReference>
<comment type="cofactor">
    <cofactor evidence="1">
        <name>[4Fe-4S] cluster</name>
        <dbReference type="ChEBI" id="CHEBI:49883"/>
    </cofactor>
</comment>
<evidence type="ECO:0000256" key="3">
    <source>
        <dbReference type="ARBA" id="ARBA00022723"/>
    </source>
</evidence>
<dbReference type="Gene3D" id="3.20.20.70">
    <property type="entry name" value="Aldolase class I"/>
    <property type="match status" value="1"/>
</dbReference>
<evidence type="ECO:0000256" key="5">
    <source>
        <dbReference type="ARBA" id="ARBA00023014"/>
    </source>
</evidence>
<dbReference type="EMBL" id="JBCDNA010000003">
    <property type="protein sequence ID" value="MEL4457215.1"/>
    <property type="molecule type" value="Genomic_DNA"/>
</dbReference>
<evidence type="ECO:0000256" key="4">
    <source>
        <dbReference type="ARBA" id="ARBA00023004"/>
    </source>
</evidence>
<proteinExistence type="predicted"/>
<evidence type="ECO:0000256" key="1">
    <source>
        <dbReference type="ARBA" id="ARBA00001966"/>
    </source>
</evidence>
<dbReference type="RefSeq" id="WP_342161376.1">
    <property type="nucleotide sequence ID" value="NZ_JBCDNA010000003.1"/>
</dbReference>
<keyword evidence="4" id="KW-0408">Iron</keyword>
<dbReference type="PANTHER" id="PTHR11228">
    <property type="entry name" value="RADICAL SAM DOMAIN PROTEIN"/>
    <property type="match status" value="1"/>
</dbReference>
<dbReference type="SFLD" id="SFLDG01386">
    <property type="entry name" value="main_SPASM_domain-containing"/>
    <property type="match status" value="1"/>
</dbReference>
<evidence type="ECO:0000256" key="2">
    <source>
        <dbReference type="ARBA" id="ARBA00022691"/>
    </source>
</evidence>
<dbReference type="Pfam" id="PF04055">
    <property type="entry name" value="Radical_SAM"/>
    <property type="match status" value="1"/>
</dbReference>
<reference evidence="7 8" key="1">
    <citation type="submission" date="2024-04" db="EMBL/GenBank/DDBJ databases">
        <title>whole genome sequencing of Lutimonas vermicola strain IMCC1616.</title>
        <authorList>
            <person name="Bae S.S."/>
        </authorList>
    </citation>
    <scope>NUCLEOTIDE SEQUENCE [LARGE SCALE GENOMIC DNA]</scope>
    <source>
        <strain evidence="7 8">IMCC1616</strain>
    </source>
</reference>
<gene>
    <name evidence="7" type="ORF">AABB81_15005</name>
</gene>
<comment type="caution">
    <text evidence="7">The sequence shown here is derived from an EMBL/GenBank/DDBJ whole genome shotgun (WGS) entry which is preliminary data.</text>
</comment>